<dbReference type="EMBL" id="AGNL01016832">
    <property type="protein sequence ID" value="EJK64814.1"/>
    <property type="molecule type" value="Genomic_DNA"/>
</dbReference>
<reference evidence="4 5" key="1">
    <citation type="journal article" date="2012" name="Genome Biol.">
        <title>Genome and low-iron response of an oceanic diatom adapted to chronic iron limitation.</title>
        <authorList>
            <person name="Lommer M."/>
            <person name="Specht M."/>
            <person name="Roy A.S."/>
            <person name="Kraemer L."/>
            <person name="Andreson R."/>
            <person name="Gutowska M.A."/>
            <person name="Wolf J."/>
            <person name="Bergner S.V."/>
            <person name="Schilhabel M.B."/>
            <person name="Klostermeier U.C."/>
            <person name="Beiko R.G."/>
            <person name="Rosenstiel P."/>
            <person name="Hippler M."/>
            <person name="Laroche J."/>
        </authorList>
    </citation>
    <scope>NUCLEOTIDE SEQUENCE [LARGE SCALE GENOMIC DNA]</scope>
    <source>
        <strain evidence="4 5">CCMP1005</strain>
    </source>
</reference>
<feature type="compositionally biased region" description="Basic and acidic residues" evidence="1">
    <location>
        <begin position="1"/>
        <end position="36"/>
    </location>
</feature>
<dbReference type="eggNOG" id="ENOG502SPP8">
    <property type="taxonomic scope" value="Eukaryota"/>
</dbReference>
<keyword evidence="2" id="KW-0812">Transmembrane</keyword>
<evidence type="ECO:0000256" key="1">
    <source>
        <dbReference type="SAM" id="MobiDB-lite"/>
    </source>
</evidence>
<dbReference type="AlphaFoldDB" id="K0SIN7"/>
<dbReference type="Pfam" id="PF00856">
    <property type="entry name" value="SET"/>
    <property type="match status" value="1"/>
</dbReference>
<dbReference type="InterPro" id="IPR046341">
    <property type="entry name" value="SET_dom_sf"/>
</dbReference>
<evidence type="ECO:0000313" key="4">
    <source>
        <dbReference type="EMBL" id="EJK64814.1"/>
    </source>
</evidence>
<feature type="region of interest" description="Disordered" evidence="1">
    <location>
        <begin position="1"/>
        <end position="44"/>
    </location>
</feature>
<dbReference type="Proteomes" id="UP000266841">
    <property type="component" value="Unassembled WGS sequence"/>
</dbReference>
<dbReference type="CDD" id="cd10527">
    <property type="entry name" value="SET_LSMT"/>
    <property type="match status" value="1"/>
</dbReference>
<sequence length="633" mass="69169">MNSSLRDRSDERRPIRPHPTTDRDATDDDRRRRDDAPPAGARVIPIPVCPLTDATYVGVLREGNRTGTPHSHLTLDIAIVEVEDLACSDANAAAPDDCSAASPRPTGVWIQTRQPEESSRARECRIYRIGNAVDPGAGTAPPHFGGWWWTKTNGQKRRRAIAISMAPFIGLAAGAAFAVAARQSATKNHPPSGPSASSDSCPSLSNTEDLSVLSNLFRVESAAGLFLSNVSERGVCVRDAVKEGEVVLSIPITSCFRDDEPPRWFNGGEDDFDNDEHDYERYSPQSWTTRLAASILDIDLRCKVESGVDNDITMGRHLWKNMLPDNDILRASLPLHWGEEVLSASKSTALELAVDSAYFARATAALELAAEFRRALPEEDDVSDEEIQRRCHDALDIVQTRVCRVEREDEDTGVQWGPPLRLLAPVFDMINHGGVGSANSEFGIENESVGDLSTARLVVRAIRSIESNEEVLIDYGESARPAWRCLTSYGFVPDDSSRSAANGDSPVENAAELWVDGVRFEVDSQSVPCELVEVAAAQALIDGSSLTDSEVESEASAGGLTPFVARAISKRATEAALNLITEPEMVAEEDYDNPAYVVSSSLAALLRWDQHNVLLEFAENLELFSRQQKKQET</sequence>
<dbReference type="InterPro" id="IPR001214">
    <property type="entry name" value="SET_dom"/>
</dbReference>
<feature type="transmembrane region" description="Helical" evidence="2">
    <location>
        <begin position="160"/>
        <end position="181"/>
    </location>
</feature>
<dbReference type="GO" id="GO:0016279">
    <property type="term" value="F:protein-lysine N-methyltransferase activity"/>
    <property type="evidence" value="ECO:0007669"/>
    <property type="project" value="TreeGrafter"/>
</dbReference>
<dbReference type="SUPFAM" id="SSF82199">
    <property type="entry name" value="SET domain"/>
    <property type="match status" value="1"/>
</dbReference>
<evidence type="ECO:0000259" key="3">
    <source>
        <dbReference type="PROSITE" id="PS50280"/>
    </source>
</evidence>
<evidence type="ECO:0000256" key="2">
    <source>
        <dbReference type="SAM" id="Phobius"/>
    </source>
</evidence>
<dbReference type="InterPro" id="IPR050600">
    <property type="entry name" value="SETD3_SETD6_MTase"/>
</dbReference>
<dbReference type="Gene3D" id="3.90.1410.10">
    <property type="entry name" value="set domain protein methyltransferase, domain 1"/>
    <property type="match status" value="1"/>
</dbReference>
<protein>
    <recommendedName>
        <fullName evidence="3">SET domain-containing protein</fullName>
    </recommendedName>
</protein>
<gene>
    <name evidence="4" type="ORF">THAOC_14414</name>
</gene>
<dbReference type="OrthoDB" id="341421at2759"/>
<organism evidence="4 5">
    <name type="scientific">Thalassiosira oceanica</name>
    <name type="common">Marine diatom</name>
    <dbReference type="NCBI Taxonomy" id="159749"/>
    <lineage>
        <taxon>Eukaryota</taxon>
        <taxon>Sar</taxon>
        <taxon>Stramenopiles</taxon>
        <taxon>Ochrophyta</taxon>
        <taxon>Bacillariophyta</taxon>
        <taxon>Coscinodiscophyceae</taxon>
        <taxon>Thalassiosirophycidae</taxon>
        <taxon>Thalassiosirales</taxon>
        <taxon>Thalassiosiraceae</taxon>
        <taxon>Thalassiosira</taxon>
    </lineage>
</organism>
<dbReference type="PANTHER" id="PTHR13271">
    <property type="entry name" value="UNCHARACTERIZED PUTATIVE METHYLTRANSFERASE"/>
    <property type="match status" value="1"/>
</dbReference>
<keyword evidence="2" id="KW-0472">Membrane</keyword>
<keyword evidence="2" id="KW-1133">Transmembrane helix</keyword>
<feature type="domain" description="SET" evidence="3">
    <location>
        <begin position="208"/>
        <end position="476"/>
    </location>
</feature>
<dbReference type="PANTHER" id="PTHR13271:SF151">
    <property type="entry name" value="SET DOMAIN-CONTAINING PROTEIN 4"/>
    <property type="match status" value="1"/>
</dbReference>
<dbReference type="OMA" id="DEPPRWF"/>
<comment type="caution">
    <text evidence="4">The sequence shown here is derived from an EMBL/GenBank/DDBJ whole genome shotgun (WGS) entry which is preliminary data.</text>
</comment>
<accession>K0SIN7</accession>
<name>K0SIN7_THAOC</name>
<evidence type="ECO:0000313" key="5">
    <source>
        <dbReference type="Proteomes" id="UP000266841"/>
    </source>
</evidence>
<keyword evidence="5" id="KW-1185">Reference proteome</keyword>
<dbReference type="PROSITE" id="PS50280">
    <property type="entry name" value="SET"/>
    <property type="match status" value="1"/>
</dbReference>
<proteinExistence type="predicted"/>